<protein>
    <recommendedName>
        <fullName evidence="2">Probable chromosome-partitioning protein ParB</fullName>
    </recommendedName>
</protein>
<evidence type="ECO:0000256" key="3">
    <source>
        <dbReference type="ARBA" id="ARBA00022829"/>
    </source>
</evidence>
<evidence type="ECO:0000259" key="6">
    <source>
        <dbReference type="SMART" id="SM00470"/>
    </source>
</evidence>
<dbReference type="Gene3D" id="3.90.1530.30">
    <property type="match status" value="1"/>
</dbReference>
<dbReference type="InterPro" id="IPR041468">
    <property type="entry name" value="HTH_ParB/Spo0J"/>
</dbReference>
<dbReference type="GO" id="GO:0007059">
    <property type="term" value="P:chromosome segregation"/>
    <property type="evidence" value="ECO:0007669"/>
    <property type="project" value="UniProtKB-KW"/>
</dbReference>
<dbReference type="Pfam" id="PF02195">
    <property type="entry name" value="ParB_N"/>
    <property type="match status" value="1"/>
</dbReference>
<evidence type="ECO:0000313" key="7">
    <source>
        <dbReference type="EMBL" id="RZO20036.1"/>
    </source>
</evidence>
<dbReference type="Pfam" id="PF23552">
    <property type="entry name" value="ParB_C"/>
    <property type="match status" value="1"/>
</dbReference>
<gene>
    <name evidence="7" type="ORF">EVB03_05385</name>
</gene>
<evidence type="ECO:0000313" key="8">
    <source>
        <dbReference type="Proteomes" id="UP000315889"/>
    </source>
</evidence>
<sequence>MAAKRQSLGTGLDALLGLAEEGSAETAEAADLKEVDGSLKQLPLEFLQRGKYQPRRDLDADALKELASSISKQGVMQPIVVRKINTDKYEIIAGERRWRASQQAGLDSIPAIIREISDEAAIAMALIENIQREDLNAIEESLALIRLQDEFQLTQQQVADAVGKSRSSVTNLMRLATLEPAVQKQIELGEIELGHAKCLLALNGSAQVKAGREVAANAMTVRQTELLVKRLQTPDSNKASGVKNTVNADILRTQEDLSQKVGAAVTIQHSTKGSGKLIIKYHSVDELEGILAHIK</sequence>
<comment type="similarity">
    <text evidence="1">Belongs to the ParB family.</text>
</comment>
<dbReference type="InterPro" id="IPR057240">
    <property type="entry name" value="ParB_dimer_C"/>
</dbReference>
<comment type="caution">
    <text evidence="7">The sequence shown here is derived from an EMBL/GenBank/DDBJ whole genome shotgun (WGS) entry which is preliminary data.</text>
</comment>
<dbReference type="CDD" id="cd16393">
    <property type="entry name" value="SPO0J_N"/>
    <property type="match status" value="1"/>
</dbReference>
<name>A0A520MFN2_9GAMM</name>
<accession>A0A520MFN2</accession>
<dbReference type="EMBL" id="SHBP01000006">
    <property type="protein sequence ID" value="RZO20036.1"/>
    <property type="molecule type" value="Genomic_DNA"/>
</dbReference>
<dbReference type="GO" id="GO:0045881">
    <property type="term" value="P:positive regulation of sporulation resulting in formation of a cellular spore"/>
    <property type="evidence" value="ECO:0007669"/>
    <property type="project" value="TreeGrafter"/>
</dbReference>
<dbReference type="FunFam" id="1.10.10.2830:FF:000001">
    <property type="entry name" value="Chromosome partitioning protein ParB"/>
    <property type="match status" value="1"/>
</dbReference>
<dbReference type="GO" id="GO:0005694">
    <property type="term" value="C:chromosome"/>
    <property type="evidence" value="ECO:0007669"/>
    <property type="project" value="TreeGrafter"/>
</dbReference>
<dbReference type="PANTHER" id="PTHR33375">
    <property type="entry name" value="CHROMOSOME-PARTITIONING PROTEIN PARB-RELATED"/>
    <property type="match status" value="1"/>
</dbReference>
<dbReference type="FunFam" id="3.90.1530.30:FF:000001">
    <property type="entry name" value="Chromosome partitioning protein ParB"/>
    <property type="match status" value="1"/>
</dbReference>
<keyword evidence="3" id="KW-0159">Chromosome partition</keyword>
<reference evidence="7 8" key="1">
    <citation type="submission" date="2019-02" db="EMBL/GenBank/DDBJ databases">
        <title>Prokaryotic population dynamics and viral predation in marine succession experiment using metagenomics: the confinement effect.</title>
        <authorList>
            <person name="Haro-Moreno J.M."/>
            <person name="Rodriguez-Valera F."/>
            <person name="Lopez-Perez M."/>
        </authorList>
    </citation>
    <scope>NUCLEOTIDE SEQUENCE [LARGE SCALE GENOMIC DNA]</scope>
    <source>
        <strain evidence="7">MED-G170</strain>
    </source>
</reference>
<dbReference type="PANTHER" id="PTHR33375:SF1">
    <property type="entry name" value="CHROMOSOME-PARTITIONING PROTEIN PARB-RELATED"/>
    <property type="match status" value="1"/>
</dbReference>
<proteinExistence type="inferred from homology"/>
<feature type="domain" description="ParB-like N-terminal" evidence="6">
    <location>
        <begin position="40"/>
        <end position="130"/>
    </location>
</feature>
<dbReference type="Proteomes" id="UP000315889">
    <property type="component" value="Unassembled WGS sequence"/>
</dbReference>
<evidence type="ECO:0000256" key="4">
    <source>
        <dbReference type="ARBA" id="ARBA00023125"/>
    </source>
</evidence>
<dbReference type="AlphaFoldDB" id="A0A520MFN2"/>
<dbReference type="InterPro" id="IPR003115">
    <property type="entry name" value="ParB_N"/>
</dbReference>
<comment type="function">
    <text evidence="5">Involved in chromosome partition. Localize to both poles of the predivisional cell following completion of DNA replication. Binds to the DNA origin of replication.</text>
</comment>
<dbReference type="InterPro" id="IPR036086">
    <property type="entry name" value="ParB/Sulfiredoxin_sf"/>
</dbReference>
<dbReference type="Pfam" id="PF17762">
    <property type="entry name" value="HTH_ParB"/>
    <property type="match status" value="1"/>
</dbReference>
<dbReference type="NCBIfam" id="TIGR00180">
    <property type="entry name" value="parB_part"/>
    <property type="match status" value="1"/>
</dbReference>
<dbReference type="GO" id="GO:0003677">
    <property type="term" value="F:DNA binding"/>
    <property type="evidence" value="ECO:0007669"/>
    <property type="project" value="UniProtKB-KW"/>
</dbReference>
<evidence type="ECO:0000256" key="2">
    <source>
        <dbReference type="ARBA" id="ARBA00022372"/>
    </source>
</evidence>
<organism evidence="7 8">
    <name type="scientific">SAR92 clade bacterium</name>
    <dbReference type="NCBI Taxonomy" id="2315479"/>
    <lineage>
        <taxon>Bacteria</taxon>
        <taxon>Pseudomonadati</taxon>
        <taxon>Pseudomonadota</taxon>
        <taxon>Gammaproteobacteria</taxon>
        <taxon>Cellvibrionales</taxon>
        <taxon>Porticoccaceae</taxon>
        <taxon>SAR92 clade</taxon>
    </lineage>
</organism>
<keyword evidence="4" id="KW-0238">DNA-binding</keyword>
<dbReference type="SUPFAM" id="SSF110849">
    <property type="entry name" value="ParB/Sulfiredoxin"/>
    <property type="match status" value="1"/>
</dbReference>
<evidence type="ECO:0000256" key="5">
    <source>
        <dbReference type="ARBA" id="ARBA00025472"/>
    </source>
</evidence>
<dbReference type="InterPro" id="IPR050336">
    <property type="entry name" value="Chromosome_partition/occlusion"/>
</dbReference>
<dbReference type="InterPro" id="IPR004437">
    <property type="entry name" value="ParB/RepB/Spo0J"/>
</dbReference>
<dbReference type="SMART" id="SM00470">
    <property type="entry name" value="ParB"/>
    <property type="match status" value="1"/>
</dbReference>
<evidence type="ECO:0000256" key="1">
    <source>
        <dbReference type="ARBA" id="ARBA00006295"/>
    </source>
</evidence>
<dbReference type="Gene3D" id="1.10.10.2830">
    <property type="match status" value="1"/>
</dbReference>